<dbReference type="EMBL" id="JQIF01000113">
    <property type="protein sequence ID" value="KGJ51377.1"/>
    <property type="molecule type" value="Genomic_DNA"/>
</dbReference>
<evidence type="ECO:0000256" key="7">
    <source>
        <dbReference type="HAMAP-Rule" id="MF_01008"/>
    </source>
</evidence>
<evidence type="ECO:0000313" key="11">
    <source>
        <dbReference type="EMBL" id="MZH57465.1"/>
    </source>
</evidence>
<dbReference type="InterPro" id="IPR038619">
    <property type="entry name" value="MraZ_sf"/>
</dbReference>
<dbReference type="InterPro" id="IPR003444">
    <property type="entry name" value="MraZ"/>
</dbReference>
<dbReference type="InterPro" id="IPR035642">
    <property type="entry name" value="MraZ_N"/>
</dbReference>
<dbReference type="SUPFAM" id="SSF89447">
    <property type="entry name" value="AbrB/MazE/MraZ-like"/>
    <property type="match status" value="1"/>
</dbReference>
<dbReference type="AlphaFoldDB" id="A0A099I2C6"/>
<evidence type="ECO:0000256" key="6">
    <source>
        <dbReference type="ARBA" id="ARBA00023163"/>
    </source>
</evidence>
<comment type="subcellular location">
    <subcellularLocation>
        <location evidence="7">Cytoplasm</location>
        <location evidence="7">Nucleoid</location>
    </subcellularLocation>
</comment>
<evidence type="ECO:0000313" key="14">
    <source>
        <dbReference type="Proteomes" id="UP000260025"/>
    </source>
</evidence>
<dbReference type="PROSITE" id="PS51740">
    <property type="entry name" value="SPOVT_ABRB"/>
    <property type="match status" value="2"/>
</dbReference>
<reference evidence="12 14" key="2">
    <citation type="submission" date="2018-08" db="EMBL/GenBank/DDBJ databases">
        <title>A genome reference for cultivated species of the human gut microbiota.</title>
        <authorList>
            <person name="Zou Y."/>
            <person name="Xue W."/>
            <person name="Luo G."/>
        </authorList>
    </citation>
    <scope>NUCLEOTIDE SEQUENCE [LARGE SCALE GENOMIC DNA]</scope>
    <source>
        <strain evidence="12 14">OF01-2LB</strain>
    </source>
</reference>
<dbReference type="GO" id="GO:2000143">
    <property type="term" value="P:negative regulation of DNA-templated transcription initiation"/>
    <property type="evidence" value="ECO:0007669"/>
    <property type="project" value="TreeGrafter"/>
</dbReference>
<comment type="similarity">
    <text evidence="7">Belongs to the MraZ family.</text>
</comment>
<dbReference type="FunFam" id="3.40.1550.20:FF:000002">
    <property type="entry name" value="Transcriptional regulator MraZ"/>
    <property type="match status" value="1"/>
</dbReference>
<dbReference type="Proteomes" id="UP000030008">
    <property type="component" value="Unassembled WGS sequence"/>
</dbReference>
<evidence type="ECO:0000256" key="5">
    <source>
        <dbReference type="ARBA" id="ARBA00023125"/>
    </source>
</evidence>
<dbReference type="GO" id="GO:0003700">
    <property type="term" value="F:DNA-binding transcription factor activity"/>
    <property type="evidence" value="ECO:0007669"/>
    <property type="project" value="UniProtKB-UniRule"/>
</dbReference>
<dbReference type="InterPro" id="IPR035644">
    <property type="entry name" value="MraZ_C"/>
</dbReference>
<reference evidence="9 13" key="1">
    <citation type="submission" date="2014-08" db="EMBL/GenBank/DDBJ databases">
        <title>Clostridium innocuum, an unnegligible vancomycin-resistant pathogen causing extra-intestinal infections.</title>
        <authorList>
            <person name="Feng Y."/>
            <person name="Chiu C.-H."/>
        </authorList>
    </citation>
    <scope>NUCLEOTIDE SEQUENCE [LARGE SCALE GENOMIC DNA]</scope>
    <source>
        <strain evidence="9 13">AN88</strain>
    </source>
</reference>
<dbReference type="Pfam" id="PF02381">
    <property type="entry name" value="MraZ"/>
    <property type="match status" value="2"/>
</dbReference>
<evidence type="ECO:0000259" key="8">
    <source>
        <dbReference type="PROSITE" id="PS51740"/>
    </source>
</evidence>
<evidence type="ECO:0000313" key="13">
    <source>
        <dbReference type="Proteomes" id="UP000030008"/>
    </source>
</evidence>
<protein>
    <recommendedName>
        <fullName evidence="1 7">Transcriptional regulator MraZ</fullName>
    </recommendedName>
</protein>
<dbReference type="InterPro" id="IPR037914">
    <property type="entry name" value="SpoVT-AbrB_sf"/>
</dbReference>
<dbReference type="HAMAP" id="MF_01008">
    <property type="entry name" value="MraZ"/>
    <property type="match status" value="1"/>
</dbReference>
<dbReference type="CDD" id="cd16320">
    <property type="entry name" value="MraZ_N"/>
    <property type="match status" value="1"/>
</dbReference>
<dbReference type="Proteomes" id="UP000604383">
    <property type="component" value="Unassembled WGS sequence"/>
</dbReference>
<sequence length="143" mass="16421">MFMGEYAHNIDKKGRIIIPAKFREELGDHVIITRGLDGCLAVYTKEQWETIYEQLMKLPSTKKDARMFVRMMTSKAAECEIDAQGRVLIPSPLVKLAELVKECMVIGAANHVEIWSRERWEPVDEEANDAFEDIAESLTEFMI</sequence>
<evidence type="ECO:0000256" key="4">
    <source>
        <dbReference type="ARBA" id="ARBA00023015"/>
    </source>
</evidence>
<comment type="subunit">
    <text evidence="7">Forms oligomers.</text>
</comment>
<dbReference type="GO" id="GO:0005737">
    <property type="term" value="C:cytoplasm"/>
    <property type="evidence" value="ECO:0007669"/>
    <property type="project" value="UniProtKB-UniRule"/>
</dbReference>
<dbReference type="EMBL" id="WWTN01000036">
    <property type="protein sequence ID" value="MZH57465.1"/>
    <property type="molecule type" value="Genomic_DNA"/>
</dbReference>
<keyword evidence="4 7" id="KW-0805">Transcription regulation</keyword>
<dbReference type="GO" id="GO:0009295">
    <property type="term" value="C:nucleoid"/>
    <property type="evidence" value="ECO:0007669"/>
    <property type="project" value="UniProtKB-SubCell"/>
</dbReference>
<dbReference type="Proteomes" id="UP001203972">
    <property type="component" value="Unassembled WGS sequence"/>
</dbReference>
<gene>
    <name evidence="7 10" type="primary">mraZ</name>
    <name evidence="9" type="ORF">CIAN88_20585</name>
    <name evidence="12" type="ORF">DXA38_14920</name>
    <name evidence="11" type="ORF">GT664_17350</name>
    <name evidence="10" type="ORF">MKC95_19100</name>
</gene>
<dbReference type="Proteomes" id="UP000260025">
    <property type="component" value="Unassembled WGS sequence"/>
</dbReference>
<proteinExistence type="inferred from homology"/>
<organism evidence="9 13">
    <name type="scientific">Clostridium innocuum</name>
    <dbReference type="NCBI Taxonomy" id="1522"/>
    <lineage>
        <taxon>Bacteria</taxon>
        <taxon>Bacillati</taxon>
        <taxon>Bacillota</taxon>
        <taxon>Clostridia</taxon>
        <taxon>Eubacteriales</taxon>
        <taxon>Clostridiaceae</taxon>
        <taxon>Clostridium</taxon>
    </lineage>
</organism>
<evidence type="ECO:0000256" key="2">
    <source>
        <dbReference type="ARBA" id="ARBA00022490"/>
    </source>
</evidence>
<dbReference type="Gene3D" id="3.40.1550.20">
    <property type="entry name" value="Transcriptional regulator MraZ domain"/>
    <property type="match status" value="1"/>
</dbReference>
<dbReference type="PANTHER" id="PTHR34701:SF1">
    <property type="entry name" value="TRANSCRIPTIONAL REGULATOR MRAZ"/>
    <property type="match status" value="1"/>
</dbReference>
<evidence type="ECO:0000256" key="1">
    <source>
        <dbReference type="ARBA" id="ARBA00013860"/>
    </source>
</evidence>
<evidence type="ECO:0000313" key="9">
    <source>
        <dbReference type="EMBL" id="KGJ51377.1"/>
    </source>
</evidence>
<feature type="domain" description="SpoVT-AbrB" evidence="8">
    <location>
        <begin position="5"/>
        <end position="47"/>
    </location>
</feature>
<reference evidence="10" key="4">
    <citation type="journal article" date="2022" name="Clin. Infect. Dis.">
        <title>Association between Clostridium innocuum and antibiotic-associated diarrhea in adults and children: A cross-sectional study and comparative genomics analysis.</title>
        <authorList>
            <person name="Cherny K.E."/>
            <person name="Muscat E.B."/>
            <person name="Balaji A."/>
            <person name="Mukherjee J."/>
            <person name="Ozer E.A."/>
            <person name="Angarone M.P."/>
            <person name="Hauser A.R."/>
            <person name="Sichel J.S."/>
            <person name="Amponsah E."/>
            <person name="Kociolek L.K."/>
        </authorList>
    </citation>
    <scope>NUCLEOTIDE SEQUENCE</scope>
    <source>
        <strain evidence="10">NU1-AC-029v</strain>
    </source>
</reference>
<dbReference type="EMBL" id="JAKTMA010000043">
    <property type="protein sequence ID" value="MCR0234878.1"/>
    <property type="molecule type" value="Genomic_DNA"/>
</dbReference>
<dbReference type="InterPro" id="IPR007159">
    <property type="entry name" value="SpoVT-AbrB_dom"/>
</dbReference>
<comment type="caution">
    <text evidence="9">The sequence shown here is derived from an EMBL/GenBank/DDBJ whole genome shotgun (WGS) entry which is preliminary data.</text>
</comment>
<keyword evidence="6 7" id="KW-0804">Transcription</keyword>
<dbReference type="InterPro" id="IPR020603">
    <property type="entry name" value="MraZ_dom"/>
</dbReference>
<dbReference type="CDD" id="cd16321">
    <property type="entry name" value="MraZ_C"/>
    <property type="match status" value="1"/>
</dbReference>
<evidence type="ECO:0000313" key="12">
    <source>
        <dbReference type="EMBL" id="RGC14084.1"/>
    </source>
</evidence>
<evidence type="ECO:0000256" key="3">
    <source>
        <dbReference type="ARBA" id="ARBA00022737"/>
    </source>
</evidence>
<name>A0A099I2C6_CLOIN</name>
<reference evidence="11" key="3">
    <citation type="journal article" date="2019" name="Nat. Med.">
        <title>A library of human gut bacterial isolates paired with longitudinal multiomics data enables mechanistic microbiome research.</title>
        <authorList>
            <person name="Poyet M."/>
            <person name="Groussin M."/>
            <person name="Gibbons S.M."/>
            <person name="Avila-Pacheco J."/>
            <person name="Jiang X."/>
            <person name="Kearney S.M."/>
            <person name="Perrotta A.R."/>
            <person name="Berdy B."/>
            <person name="Zhao S."/>
            <person name="Lieberman T.D."/>
            <person name="Swanson P.K."/>
            <person name="Smith M."/>
            <person name="Roesemann S."/>
            <person name="Alexander J.E."/>
            <person name="Rich S.A."/>
            <person name="Livny J."/>
            <person name="Vlamakis H."/>
            <person name="Clish C."/>
            <person name="Bullock K."/>
            <person name="Deik A."/>
            <person name="Scott J."/>
            <person name="Pierce K.A."/>
            <person name="Xavier R.J."/>
            <person name="Alm E.J."/>
        </authorList>
    </citation>
    <scope>NUCLEOTIDE SEQUENCE</scope>
    <source>
        <strain evidence="11">BIOML-A12</strain>
    </source>
</reference>
<dbReference type="GO" id="GO:0000976">
    <property type="term" value="F:transcription cis-regulatory region binding"/>
    <property type="evidence" value="ECO:0007669"/>
    <property type="project" value="TreeGrafter"/>
</dbReference>
<accession>A0A099I2C6</accession>
<dbReference type="RefSeq" id="WP_008817682.1">
    <property type="nucleotide sequence ID" value="NZ_AP025565.1"/>
</dbReference>
<dbReference type="NCBIfam" id="TIGR00242">
    <property type="entry name" value="division/cell wall cluster transcriptional repressor MraZ"/>
    <property type="match status" value="1"/>
</dbReference>
<evidence type="ECO:0000313" key="10">
    <source>
        <dbReference type="EMBL" id="MCR0234878.1"/>
    </source>
</evidence>
<feature type="domain" description="SpoVT-AbrB" evidence="8">
    <location>
        <begin position="76"/>
        <end position="119"/>
    </location>
</feature>
<dbReference type="EMBL" id="QVEV01000024">
    <property type="protein sequence ID" value="RGC14084.1"/>
    <property type="molecule type" value="Genomic_DNA"/>
</dbReference>
<keyword evidence="5 7" id="KW-0238">DNA-binding</keyword>
<keyword evidence="3" id="KW-0677">Repeat</keyword>
<dbReference type="PANTHER" id="PTHR34701">
    <property type="entry name" value="TRANSCRIPTIONAL REGULATOR MRAZ"/>
    <property type="match status" value="1"/>
</dbReference>
<dbReference type="OrthoDB" id="9807753at2"/>
<keyword evidence="2 7" id="KW-0963">Cytoplasm</keyword>